<evidence type="ECO:0000256" key="1">
    <source>
        <dbReference type="SAM" id="Coils"/>
    </source>
</evidence>
<comment type="caution">
    <text evidence="3">The sequence shown here is derived from an EMBL/GenBank/DDBJ whole genome shotgun (WGS) entry which is preliminary data.</text>
</comment>
<reference evidence="3" key="1">
    <citation type="submission" date="2021-02" db="EMBL/GenBank/DDBJ databases">
        <authorList>
            <person name="Steward A R."/>
        </authorList>
    </citation>
    <scope>NUCLEOTIDE SEQUENCE</scope>
</reference>
<keyword evidence="4" id="KW-1185">Reference proteome</keyword>
<evidence type="ECO:0000259" key="2">
    <source>
        <dbReference type="Pfam" id="PF14846"/>
    </source>
</evidence>
<organism evidence="3 4">
    <name type="scientific">Pieris macdunnoughi</name>
    <dbReference type="NCBI Taxonomy" id="345717"/>
    <lineage>
        <taxon>Eukaryota</taxon>
        <taxon>Metazoa</taxon>
        <taxon>Ecdysozoa</taxon>
        <taxon>Arthropoda</taxon>
        <taxon>Hexapoda</taxon>
        <taxon>Insecta</taxon>
        <taxon>Pterygota</taxon>
        <taxon>Neoptera</taxon>
        <taxon>Endopterygota</taxon>
        <taxon>Lepidoptera</taxon>
        <taxon>Glossata</taxon>
        <taxon>Ditrysia</taxon>
        <taxon>Papilionoidea</taxon>
        <taxon>Pieridae</taxon>
        <taxon>Pierinae</taxon>
        <taxon>Pieris</taxon>
    </lineage>
</organism>
<proteinExistence type="predicted"/>
<feature type="domain" description="DUF4485" evidence="2">
    <location>
        <begin position="9"/>
        <end position="87"/>
    </location>
</feature>
<dbReference type="Pfam" id="PF14846">
    <property type="entry name" value="DUF4485"/>
    <property type="match status" value="1"/>
</dbReference>
<sequence>MDDNDIHNLDTEYKRYLQIMRPYLGQLLDQEVIHTCNAWIQKLSDCKEGEKVLRNKYIFTLCYQLAKGILEEPFLKAPSKNYLSPLPDDSYSDESSTEIECVVINKDTNTRIIYHNPKTPLTAVGGDEQCYNDTPLNSIHNISKHTHNLQDSSKSQILTQDILSNDDFQYLFCNENEKGDTANDAKYKCRVSNLIKKLRQIKKQNMLLHNELHALKEKSETSLDNSQDVLKVNNETSTKMSLHSSHTHVNSLKCKLQEVQDSKNTLIDTISNLQETLDFFHSMKSQEIQEIEAKHKLEIIKLKTSIREEITTIKDKEVEDLKNKYDDTVNKLRIDNSKQIESIKQDKDAIILEKDKIIQNKESEILQLKSIVDDMKRSQLNCINKMMFDKPDTSESSSSKTEELERRLNKMERAKYKNIKSFECKLAQLQRQKHLAECSLQLQLMKQRTQVVAEVTDENQLEITAALGKLEERYKEIVASVQATAVQRRMQDQIALDSLIQAICGTHDKNINLQGASQLQNKTMRNSNKSGNQTCDIELSPLFHGNKVGSVVAGKPFGDDSIVNEYCLDSEKLGELFERVHIPQRDTGDTLTKK</sequence>
<dbReference type="Proteomes" id="UP000663880">
    <property type="component" value="Unassembled WGS sequence"/>
</dbReference>
<accession>A0A821SLN0</accession>
<feature type="coiled-coil region" evidence="1">
    <location>
        <begin position="358"/>
        <end position="439"/>
    </location>
</feature>
<dbReference type="InterPro" id="IPR027831">
    <property type="entry name" value="DUF4485"/>
</dbReference>
<gene>
    <name evidence="3" type="ORF">PMACD_LOCUS7964</name>
</gene>
<evidence type="ECO:0000313" key="4">
    <source>
        <dbReference type="Proteomes" id="UP000663880"/>
    </source>
</evidence>
<evidence type="ECO:0000313" key="3">
    <source>
        <dbReference type="EMBL" id="CAF4861708.1"/>
    </source>
</evidence>
<dbReference type="AlphaFoldDB" id="A0A821SLN0"/>
<dbReference type="OrthoDB" id="78101at2759"/>
<dbReference type="EMBL" id="CAJOBZ010000020">
    <property type="protein sequence ID" value="CAF4861708.1"/>
    <property type="molecule type" value="Genomic_DNA"/>
</dbReference>
<protein>
    <recommendedName>
        <fullName evidence="2">DUF4485 domain-containing protein</fullName>
    </recommendedName>
</protein>
<keyword evidence="1" id="KW-0175">Coiled coil</keyword>
<feature type="coiled-coil region" evidence="1">
    <location>
        <begin position="191"/>
        <end position="218"/>
    </location>
</feature>
<name>A0A821SLN0_9NEOP</name>